<evidence type="ECO:0000313" key="2">
    <source>
        <dbReference type="EMBL" id="VDO58022.1"/>
    </source>
</evidence>
<reference evidence="2 3" key="2">
    <citation type="submission" date="2018-11" db="EMBL/GenBank/DDBJ databases">
        <authorList>
            <consortium name="Pathogen Informatics"/>
        </authorList>
    </citation>
    <scope>NUCLEOTIDE SEQUENCE [LARGE SCALE GENOMIC DNA]</scope>
</reference>
<proteinExistence type="predicted"/>
<evidence type="ECO:0000313" key="4">
    <source>
        <dbReference type="WBParaSite" id="BTMF_0001823101-mRNA-1"/>
    </source>
</evidence>
<dbReference type="InterPro" id="IPR050235">
    <property type="entry name" value="CK1_Ser-Thr_kinase"/>
</dbReference>
<feature type="domain" description="Protein kinase" evidence="1">
    <location>
        <begin position="1"/>
        <end position="69"/>
    </location>
</feature>
<dbReference type="EMBL" id="UZAG01023926">
    <property type="protein sequence ID" value="VDO58022.1"/>
    <property type="molecule type" value="Genomic_DNA"/>
</dbReference>
<evidence type="ECO:0000313" key="3">
    <source>
        <dbReference type="Proteomes" id="UP000280834"/>
    </source>
</evidence>
<dbReference type="AlphaFoldDB" id="A0A0R3RDV3"/>
<dbReference type="PANTHER" id="PTHR11909">
    <property type="entry name" value="CASEIN KINASE-RELATED"/>
    <property type="match status" value="1"/>
</dbReference>
<accession>A0A0R3RDV3</accession>
<dbReference type="GO" id="GO:0005524">
    <property type="term" value="F:ATP binding"/>
    <property type="evidence" value="ECO:0007669"/>
    <property type="project" value="InterPro"/>
</dbReference>
<reference evidence="4" key="1">
    <citation type="submission" date="2017-02" db="UniProtKB">
        <authorList>
            <consortium name="WormBaseParasite"/>
        </authorList>
    </citation>
    <scope>IDENTIFICATION</scope>
</reference>
<dbReference type="SUPFAM" id="SSF56112">
    <property type="entry name" value="Protein kinase-like (PK-like)"/>
    <property type="match status" value="1"/>
</dbReference>
<organism evidence="4">
    <name type="scientific">Brugia timori</name>
    <dbReference type="NCBI Taxonomy" id="42155"/>
    <lineage>
        <taxon>Eukaryota</taxon>
        <taxon>Metazoa</taxon>
        <taxon>Ecdysozoa</taxon>
        <taxon>Nematoda</taxon>
        <taxon>Chromadorea</taxon>
        <taxon>Rhabditida</taxon>
        <taxon>Spirurina</taxon>
        <taxon>Spiruromorpha</taxon>
        <taxon>Filarioidea</taxon>
        <taxon>Onchocercidae</taxon>
        <taxon>Brugia</taxon>
    </lineage>
</organism>
<dbReference type="WBParaSite" id="BTMF_0001823101-mRNA-1">
    <property type="protein sequence ID" value="BTMF_0001823101-mRNA-1"/>
    <property type="gene ID" value="BTMF_0001823101"/>
</dbReference>
<dbReference type="InterPro" id="IPR011009">
    <property type="entry name" value="Kinase-like_dom_sf"/>
</dbReference>
<gene>
    <name evidence="2" type="ORF">BTMF_LOCUS16189</name>
</gene>
<protein>
    <submittedName>
        <fullName evidence="4">Protein kinase domain-containing protein</fullName>
    </submittedName>
</protein>
<dbReference type="GO" id="GO:0004672">
    <property type="term" value="F:protein kinase activity"/>
    <property type="evidence" value="ECO:0007669"/>
    <property type="project" value="InterPro"/>
</dbReference>
<dbReference type="PROSITE" id="PS50011">
    <property type="entry name" value="PROTEIN_KINASE_DOM"/>
    <property type="match status" value="1"/>
</dbReference>
<dbReference type="Gene3D" id="1.10.510.10">
    <property type="entry name" value="Transferase(Phosphotransferase) domain 1"/>
    <property type="match status" value="1"/>
</dbReference>
<dbReference type="InterPro" id="IPR000719">
    <property type="entry name" value="Prot_kinase_dom"/>
</dbReference>
<dbReference type="STRING" id="42155.A0A0R3RDV3"/>
<keyword evidence="3" id="KW-1185">Reference proteome</keyword>
<dbReference type="Proteomes" id="UP000280834">
    <property type="component" value="Unassembled WGS sequence"/>
</dbReference>
<name>A0A0R3RDV3_9BILA</name>
<sequence>MDVKSLEAIKELHNIGYLYRDIKSANFAIGRKNLFQIYLLDFGMCRKYLKNQSYMRNPRRSAGFPGTLK</sequence>
<evidence type="ECO:0000259" key="1">
    <source>
        <dbReference type="PROSITE" id="PS50011"/>
    </source>
</evidence>